<feature type="signal peptide" evidence="1">
    <location>
        <begin position="1"/>
        <end position="18"/>
    </location>
</feature>
<reference evidence="2" key="1">
    <citation type="submission" date="2014-09" db="EMBL/GenBank/DDBJ databases">
        <title>Genome sequence of the luminous mushroom Mycena chlorophos for searching fungal bioluminescence genes.</title>
        <authorList>
            <person name="Tanaka Y."/>
            <person name="Kasuga D."/>
            <person name="Oba Y."/>
            <person name="Hase S."/>
            <person name="Sato K."/>
            <person name="Oba Y."/>
            <person name="Sakakibara Y."/>
        </authorList>
    </citation>
    <scope>NUCLEOTIDE SEQUENCE</scope>
</reference>
<dbReference type="InterPro" id="IPR005198">
    <property type="entry name" value="Glyco_hydro_76"/>
</dbReference>
<sequence>MKTIAATLSLLLALSVRASPAPPVENRAPIEKRAQCAEWLSIADAVATRLQSNYFNAGTGNYNGGSHWVRSSAWSSQTVLIPTLDRRGMFWPSLCDHGLRGHKNNIENIYNLMLATGENTWASLIDQSYLGQAVAQQKSTGVSPWAGIVSGSWDDSQWMILALWKAADYKIYIGADPTPYYNSALSLYQLVEGAWDNTCGGGVWWSSADNYKNSITNELFLQVSAVGAILFPNDSFYLTNAKKAQAWIAQSALRNSQGLFNDGLVTSTCANNGQTVWIYNQAVIASGLGALYATTKNYALITEAEVTLDAAISQLTSGGILKESCDSATTQSCDSDQVAFKGIFMKHLQYFLDRVNNATITAKYAGFIHAQASGVYHYGTNSADDIGSVWYAPDAGGSIFGSTSSGSGLAAHIVNAKYGACNVNL</sequence>
<evidence type="ECO:0000256" key="1">
    <source>
        <dbReference type="SAM" id="SignalP"/>
    </source>
</evidence>
<keyword evidence="3" id="KW-1185">Reference proteome</keyword>
<dbReference type="Gene3D" id="1.50.10.20">
    <property type="match status" value="1"/>
</dbReference>
<dbReference type="PANTHER" id="PTHR47791">
    <property type="entry name" value="MEIOTICALLY UP-REGULATED GENE 191 PROTEIN"/>
    <property type="match status" value="1"/>
</dbReference>
<keyword evidence="2" id="KW-0326">Glycosidase</keyword>
<evidence type="ECO:0000313" key="3">
    <source>
        <dbReference type="Proteomes" id="UP000815677"/>
    </source>
</evidence>
<protein>
    <submittedName>
        <fullName evidence="2">Six-hairpin glycosidase</fullName>
    </submittedName>
</protein>
<dbReference type="SUPFAM" id="SSF48208">
    <property type="entry name" value="Six-hairpin glycosidases"/>
    <property type="match status" value="1"/>
</dbReference>
<gene>
    <name evidence="2" type="ORF">MCHLO_14859</name>
</gene>
<dbReference type="PANTHER" id="PTHR47791:SF3">
    <property type="entry name" value="MEIOTICALLY UP-REGULATED GENE 191 PROTEIN"/>
    <property type="match status" value="1"/>
</dbReference>
<dbReference type="GO" id="GO:0016798">
    <property type="term" value="F:hydrolase activity, acting on glycosyl bonds"/>
    <property type="evidence" value="ECO:0007669"/>
    <property type="project" value="UniProtKB-KW"/>
</dbReference>
<dbReference type="Proteomes" id="UP000815677">
    <property type="component" value="Unassembled WGS sequence"/>
</dbReference>
<dbReference type="InterPro" id="IPR053169">
    <property type="entry name" value="MUG_Protein"/>
</dbReference>
<evidence type="ECO:0000313" key="2">
    <source>
        <dbReference type="EMBL" id="GAT58423.1"/>
    </source>
</evidence>
<dbReference type="Pfam" id="PF03663">
    <property type="entry name" value="Glyco_hydro_76"/>
    <property type="match status" value="1"/>
</dbReference>
<organism evidence="2 3">
    <name type="scientific">Mycena chlorophos</name>
    <name type="common">Agaric fungus</name>
    <name type="synonym">Agaricus chlorophos</name>
    <dbReference type="NCBI Taxonomy" id="658473"/>
    <lineage>
        <taxon>Eukaryota</taxon>
        <taxon>Fungi</taxon>
        <taxon>Dikarya</taxon>
        <taxon>Basidiomycota</taxon>
        <taxon>Agaricomycotina</taxon>
        <taxon>Agaricomycetes</taxon>
        <taxon>Agaricomycetidae</taxon>
        <taxon>Agaricales</taxon>
        <taxon>Marasmiineae</taxon>
        <taxon>Mycenaceae</taxon>
        <taxon>Mycena</taxon>
    </lineage>
</organism>
<name>A0ABQ0M4Z8_MYCCL</name>
<accession>A0ABQ0M4Z8</accession>
<feature type="chain" id="PRO_5045314961" evidence="1">
    <location>
        <begin position="19"/>
        <end position="425"/>
    </location>
</feature>
<keyword evidence="2" id="KW-0378">Hydrolase</keyword>
<dbReference type="EMBL" id="DF849700">
    <property type="protein sequence ID" value="GAT58423.1"/>
    <property type="molecule type" value="Genomic_DNA"/>
</dbReference>
<proteinExistence type="predicted"/>
<keyword evidence="1" id="KW-0732">Signal</keyword>
<dbReference type="InterPro" id="IPR008928">
    <property type="entry name" value="6-hairpin_glycosidase_sf"/>
</dbReference>